<organism evidence="1 2">
    <name type="scientific">Rhizopus delemar</name>
    <dbReference type="NCBI Taxonomy" id="936053"/>
    <lineage>
        <taxon>Eukaryota</taxon>
        <taxon>Fungi</taxon>
        <taxon>Fungi incertae sedis</taxon>
        <taxon>Mucoromycota</taxon>
        <taxon>Mucoromycotina</taxon>
        <taxon>Mucoromycetes</taxon>
        <taxon>Mucorales</taxon>
        <taxon>Mucorineae</taxon>
        <taxon>Rhizopodaceae</taxon>
        <taxon>Rhizopus</taxon>
    </lineage>
</organism>
<dbReference type="Proteomes" id="UP000740926">
    <property type="component" value="Unassembled WGS sequence"/>
</dbReference>
<dbReference type="Gene3D" id="1.10.3920.10">
    <property type="entry name" value="PA2201 C-terminal domain-like"/>
    <property type="match status" value="1"/>
</dbReference>
<dbReference type="InterPro" id="IPR028983">
    <property type="entry name" value="PA2201-like_C"/>
</dbReference>
<evidence type="ECO:0000313" key="2">
    <source>
        <dbReference type="Proteomes" id="UP000740926"/>
    </source>
</evidence>
<sequence>MRYSRGDDIESIKGEVRSLLPVREKMTKHSDLLETGEGSYRFQFEDIRQDHFVHWLWWLAFALSLDMGREYIQRSLKLLRNAGKDELFDAIAVALGDAGRPVSTEVLYRQYLPLMEAIASPSGRPGLVKEFLDGWPRWS</sequence>
<evidence type="ECO:0000313" key="1">
    <source>
        <dbReference type="EMBL" id="KAG1532044.1"/>
    </source>
</evidence>
<proteinExistence type="predicted"/>
<gene>
    <name evidence="1" type="ORF">G6F50_016377</name>
</gene>
<dbReference type="EMBL" id="JAANIU010010231">
    <property type="protein sequence ID" value="KAG1532044.1"/>
    <property type="molecule type" value="Genomic_DNA"/>
</dbReference>
<comment type="caution">
    <text evidence="1">The sequence shown here is derived from an EMBL/GenBank/DDBJ whole genome shotgun (WGS) entry which is preliminary data.</text>
</comment>
<accession>A0A9P6XTT6</accession>
<keyword evidence="2" id="KW-1185">Reference proteome</keyword>
<dbReference type="AlphaFoldDB" id="A0A9P6XTT6"/>
<dbReference type="SUPFAM" id="SSF140731">
    <property type="entry name" value="PA2201 C-terminal domain-like"/>
    <property type="match status" value="1"/>
</dbReference>
<name>A0A9P6XTT6_9FUNG</name>
<reference evidence="1 2" key="1">
    <citation type="journal article" date="2020" name="Microb. Genom.">
        <title>Genetic diversity of clinical and environmental Mucorales isolates obtained from an investigation of mucormycosis cases among solid organ transplant recipients.</title>
        <authorList>
            <person name="Nguyen M.H."/>
            <person name="Kaul D."/>
            <person name="Muto C."/>
            <person name="Cheng S.J."/>
            <person name="Richter R.A."/>
            <person name="Bruno V.M."/>
            <person name="Liu G."/>
            <person name="Beyhan S."/>
            <person name="Sundermann A.J."/>
            <person name="Mounaud S."/>
            <person name="Pasculle A.W."/>
            <person name="Nierman W.C."/>
            <person name="Driscoll E."/>
            <person name="Cumbie R."/>
            <person name="Clancy C.J."/>
            <person name="Dupont C.L."/>
        </authorList>
    </citation>
    <scope>NUCLEOTIDE SEQUENCE [LARGE SCALE GENOMIC DNA]</scope>
    <source>
        <strain evidence="1 2">GL24</strain>
    </source>
</reference>
<protein>
    <submittedName>
        <fullName evidence="1">Uncharacterized protein</fullName>
    </submittedName>
</protein>